<dbReference type="InterPro" id="IPR027417">
    <property type="entry name" value="P-loop_NTPase"/>
</dbReference>
<evidence type="ECO:0000256" key="1">
    <source>
        <dbReference type="ARBA" id="ARBA00005771"/>
    </source>
</evidence>
<gene>
    <name evidence="6" type="primary">SULT6B1</name>
</gene>
<name>A0AAR2M0H1_PYGNA</name>
<dbReference type="InterPro" id="IPR000863">
    <property type="entry name" value="Sulfotransferase_dom"/>
</dbReference>
<evidence type="ECO:0000313" key="6">
    <source>
        <dbReference type="Ensembl" id="ENSPNAP00000082313.1"/>
    </source>
</evidence>
<reference evidence="6" key="3">
    <citation type="submission" date="2025-09" db="UniProtKB">
        <authorList>
            <consortium name="Ensembl"/>
        </authorList>
    </citation>
    <scope>IDENTIFICATION</scope>
</reference>
<comment type="similarity">
    <text evidence="1 3">Belongs to the sulfotransferase 1 family.</text>
</comment>
<feature type="domain" description="Sulfotransferase" evidence="5">
    <location>
        <begin position="74"/>
        <end position="305"/>
    </location>
</feature>
<proteinExistence type="inferred from homology"/>
<accession>A0AAR2M0H1</accession>
<feature type="region of interest" description="Disordered" evidence="4">
    <location>
        <begin position="1"/>
        <end position="23"/>
    </location>
</feature>
<reference evidence="6 7" key="1">
    <citation type="submission" date="2020-10" db="EMBL/GenBank/DDBJ databases">
        <title>Pygocentrus nattereri (red-bellied piranha) genome, fPygNat1, primary haplotype.</title>
        <authorList>
            <person name="Myers G."/>
            <person name="Meyer A."/>
            <person name="Karagic N."/>
            <person name="Pippel M."/>
            <person name="Winkler S."/>
            <person name="Tracey A."/>
            <person name="Wood J."/>
            <person name="Formenti G."/>
            <person name="Howe K."/>
            <person name="Fedrigo O."/>
            <person name="Jarvis E.D."/>
        </authorList>
    </citation>
    <scope>NUCLEOTIDE SEQUENCE [LARGE SCALE GENOMIC DNA]</scope>
</reference>
<evidence type="ECO:0000259" key="5">
    <source>
        <dbReference type="Pfam" id="PF00685"/>
    </source>
</evidence>
<protein>
    <recommendedName>
        <fullName evidence="3">Sulfotransferase</fullName>
        <ecNumber evidence="3">2.8.2.-</ecNumber>
    </recommendedName>
</protein>
<sequence>MDQGPGTQAEGATGASGQDASMNSTLEARIQSRMEKAKKMKEEEKLYRYNGVLYPAIMSPEENLKALETVEARPDDIMLVAYPKCGFNWTVAVLRKITSAATGVKAESKMPPLIEFFGPEMLQKAPSPRLLGTHMHPDNIPASFYQKKTKMLVVFRNPKDTMVSFYHFSNKNPVLPTAESWDRFYADFMSGEVPWGSYFDHALAWEKRIHDPNVMIITFEELKQDLSGGVQRVADFLGLSLTDDQVRTIAEESTFNAMKEGAKDSHGQMGSVFFRRGEVGDWRNHFSQAQSEQMDAAFKKHLEGTRLGARLKYDVYCK</sequence>
<dbReference type="AlphaFoldDB" id="A0AAR2M0H1"/>
<dbReference type="EC" id="2.8.2.-" evidence="3"/>
<reference evidence="6" key="2">
    <citation type="submission" date="2025-08" db="UniProtKB">
        <authorList>
            <consortium name="Ensembl"/>
        </authorList>
    </citation>
    <scope>IDENTIFICATION</scope>
</reference>
<evidence type="ECO:0000256" key="2">
    <source>
        <dbReference type="ARBA" id="ARBA00022679"/>
    </source>
</evidence>
<dbReference type="GeneTree" id="ENSGT00940000159084"/>
<evidence type="ECO:0000256" key="3">
    <source>
        <dbReference type="RuleBase" id="RU361155"/>
    </source>
</evidence>
<dbReference type="GO" id="GO:0008146">
    <property type="term" value="F:sulfotransferase activity"/>
    <property type="evidence" value="ECO:0007669"/>
    <property type="project" value="InterPro"/>
</dbReference>
<dbReference type="SUPFAM" id="SSF52540">
    <property type="entry name" value="P-loop containing nucleoside triphosphate hydrolases"/>
    <property type="match status" value="1"/>
</dbReference>
<evidence type="ECO:0000313" key="7">
    <source>
        <dbReference type="Proteomes" id="UP001501920"/>
    </source>
</evidence>
<dbReference type="Gene3D" id="3.40.50.300">
    <property type="entry name" value="P-loop containing nucleotide triphosphate hydrolases"/>
    <property type="match status" value="1"/>
</dbReference>
<keyword evidence="7" id="KW-1185">Reference proteome</keyword>
<dbReference type="Pfam" id="PF00685">
    <property type="entry name" value="Sulfotransfer_1"/>
    <property type="match status" value="1"/>
</dbReference>
<dbReference type="Ensembl" id="ENSPNAT00000085495.1">
    <property type="protein sequence ID" value="ENSPNAP00000082313.1"/>
    <property type="gene ID" value="ENSPNAG00000007736.2"/>
</dbReference>
<organism evidence="6 7">
    <name type="scientific">Pygocentrus nattereri</name>
    <name type="common">Red-bellied piranha</name>
    <dbReference type="NCBI Taxonomy" id="42514"/>
    <lineage>
        <taxon>Eukaryota</taxon>
        <taxon>Metazoa</taxon>
        <taxon>Chordata</taxon>
        <taxon>Craniata</taxon>
        <taxon>Vertebrata</taxon>
        <taxon>Euteleostomi</taxon>
        <taxon>Actinopterygii</taxon>
        <taxon>Neopterygii</taxon>
        <taxon>Teleostei</taxon>
        <taxon>Ostariophysi</taxon>
        <taxon>Characiformes</taxon>
        <taxon>Characoidei</taxon>
        <taxon>Pygocentrus</taxon>
    </lineage>
</organism>
<evidence type="ECO:0000256" key="4">
    <source>
        <dbReference type="SAM" id="MobiDB-lite"/>
    </source>
</evidence>
<dbReference type="Proteomes" id="UP001501920">
    <property type="component" value="Chromosome 22"/>
</dbReference>
<keyword evidence="2 3" id="KW-0808">Transferase</keyword>
<dbReference type="PANTHER" id="PTHR11783">
    <property type="entry name" value="SULFOTRANSFERASE SULT"/>
    <property type="match status" value="1"/>
</dbReference>